<dbReference type="EMBL" id="VSSQ01010182">
    <property type="protein sequence ID" value="MPM43650.1"/>
    <property type="molecule type" value="Genomic_DNA"/>
</dbReference>
<evidence type="ECO:0008006" key="2">
    <source>
        <dbReference type="Google" id="ProtNLM"/>
    </source>
</evidence>
<gene>
    <name evidence="1" type="ORF">SDC9_90327</name>
</gene>
<dbReference type="GO" id="GO:0006808">
    <property type="term" value="P:regulation of nitrogen utilization"/>
    <property type="evidence" value="ECO:0007669"/>
    <property type="project" value="InterPro"/>
</dbReference>
<sequence>MSNTLLFAIVEEGKADALMQTAKKAGSTGGTILIGRGTASSSLLCLLGLGDTHKEILMTLVSDAVKDAVWKAIASDRHVHGVLAAVSASWEGADPAPQKSGEWDLINVICSSGCGDDIMSAARKAGAGGGTIIDGRGTALPGDIAFFGSTLVAEKELLLMFVKHENTENILSAIQGLPCMQKSGSGIAFTLAVQGVVKLGR</sequence>
<organism evidence="1">
    <name type="scientific">bioreactor metagenome</name>
    <dbReference type="NCBI Taxonomy" id="1076179"/>
    <lineage>
        <taxon>unclassified sequences</taxon>
        <taxon>metagenomes</taxon>
        <taxon>ecological metagenomes</taxon>
    </lineage>
</organism>
<dbReference type="PROSITE" id="PS51343">
    <property type="entry name" value="PII_GLNB_DOM"/>
    <property type="match status" value="1"/>
</dbReference>
<evidence type="ECO:0000313" key="1">
    <source>
        <dbReference type="EMBL" id="MPM43650.1"/>
    </source>
</evidence>
<dbReference type="InterPro" id="IPR011322">
    <property type="entry name" value="N-reg_PII-like_a/b"/>
</dbReference>
<name>A0A644ZRR0_9ZZZZ</name>
<comment type="caution">
    <text evidence="1">The sequence shown here is derived from an EMBL/GenBank/DDBJ whole genome shotgun (WGS) entry which is preliminary data.</text>
</comment>
<dbReference type="SUPFAM" id="SSF54913">
    <property type="entry name" value="GlnB-like"/>
    <property type="match status" value="2"/>
</dbReference>
<dbReference type="InterPro" id="IPR015867">
    <property type="entry name" value="N-reg_PII/ATP_PRibTrfase_C"/>
</dbReference>
<reference evidence="1" key="1">
    <citation type="submission" date="2019-08" db="EMBL/GenBank/DDBJ databases">
        <authorList>
            <person name="Kucharzyk K."/>
            <person name="Murdoch R.W."/>
            <person name="Higgins S."/>
            <person name="Loffler F."/>
        </authorList>
    </citation>
    <scope>NUCLEOTIDE SEQUENCE</scope>
</reference>
<proteinExistence type="predicted"/>
<dbReference type="AlphaFoldDB" id="A0A644ZRR0"/>
<dbReference type="InterPro" id="IPR002187">
    <property type="entry name" value="N-reg_PII"/>
</dbReference>
<accession>A0A644ZRR0</accession>
<protein>
    <recommendedName>
        <fullName evidence="2">Nitrogen regulatory protein P-II</fullName>
    </recommendedName>
</protein>
<dbReference type="Gene3D" id="3.30.70.120">
    <property type="match status" value="2"/>
</dbReference>
<dbReference type="GO" id="GO:0030234">
    <property type="term" value="F:enzyme regulator activity"/>
    <property type="evidence" value="ECO:0007669"/>
    <property type="project" value="InterPro"/>
</dbReference>